<dbReference type="PRINTS" id="PR00455">
    <property type="entry name" value="HTHTETR"/>
</dbReference>
<dbReference type="RefSeq" id="WP_155307692.1">
    <property type="nucleotide sequence ID" value="NZ_AP021875.1"/>
</dbReference>
<protein>
    <submittedName>
        <fullName evidence="6">TetR family transcriptional regulator</fullName>
    </submittedName>
</protein>
<dbReference type="PANTHER" id="PTHR30055">
    <property type="entry name" value="HTH-TYPE TRANSCRIPTIONAL REGULATOR RUTR"/>
    <property type="match status" value="1"/>
</dbReference>
<dbReference type="KEGG" id="dwd:DSCW_65470"/>
<evidence type="ECO:0000256" key="4">
    <source>
        <dbReference type="PROSITE-ProRule" id="PRU00335"/>
    </source>
</evidence>
<keyword evidence="7" id="KW-1185">Reference proteome</keyword>
<name>A0A5K7ZE88_9BACT</name>
<keyword evidence="1" id="KW-0805">Transcription regulation</keyword>
<dbReference type="GO" id="GO:0003700">
    <property type="term" value="F:DNA-binding transcription factor activity"/>
    <property type="evidence" value="ECO:0007669"/>
    <property type="project" value="TreeGrafter"/>
</dbReference>
<dbReference type="Pfam" id="PF17932">
    <property type="entry name" value="TetR_C_24"/>
    <property type="match status" value="1"/>
</dbReference>
<dbReference type="AlphaFoldDB" id="A0A5K7ZE88"/>
<organism evidence="6 7">
    <name type="scientific">Desulfosarcina widdelii</name>
    <dbReference type="NCBI Taxonomy" id="947919"/>
    <lineage>
        <taxon>Bacteria</taxon>
        <taxon>Pseudomonadati</taxon>
        <taxon>Thermodesulfobacteriota</taxon>
        <taxon>Desulfobacteria</taxon>
        <taxon>Desulfobacterales</taxon>
        <taxon>Desulfosarcinaceae</taxon>
        <taxon>Desulfosarcina</taxon>
    </lineage>
</organism>
<feature type="domain" description="HTH tetR-type" evidence="5">
    <location>
        <begin position="2"/>
        <end position="62"/>
    </location>
</feature>
<evidence type="ECO:0000313" key="6">
    <source>
        <dbReference type="EMBL" id="BBO79130.1"/>
    </source>
</evidence>
<keyword evidence="3" id="KW-0804">Transcription</keyword>
<evidence type="ECO:0000259" key="5">
    <source>
        <dbReference type="PROSITE" id="PS50977"/>
    </source>
</evidence>
<dbReference type="Proteomes" id="UP000427769">
    <property type="component" value="Chromosome"/>
</dbReference>
<evidence type="ECO:0000256" key="2">
    <source>
        <dbReference type="ARBA" id="ARBA00023125"/>
    </source>
</evidence>
<dbReference type="SUPFAM" id="SSF48498">
    <property type="entry name" value="Tetracyclin repressor-like, C-terminal domain"/>
    <property type="match status" value="1"/>
</dbReference>
<dbReference type="Gene3D" id="1.10.10.60">
    <property type="entry name" value="Homeodomain-like"/>
    <property type="match status" value="1"/>
</dbReference>
<gene>
    <name evidence="6" type="ORF">DSCW_65470</name>
</gene>
<dbReference type="Pfam" id="PF00440">
    <property type="entry name" value="TetR_N"/>
    <property type="match status" value="1"/>
</dbReference>
<evidence type="ECO:0000313" key="7">
    <source>
        <dbReference type="Proteomes" id="UP000427769"/>
    </source>
</evidence>
<dbReference type="InterPro" id="IPR041490">
    <property type="entry name" value="KstR2_TetR_C"/>
</dbReference>
<evidence type="ECO:0000256" key="1">
    <source>
        <dbReference type="ARBA" id="ARBA00023015"/>
    </source>
</evidence>
<dbReference type="InterPro" id="IPR001647">
    <property type="entry name" value="HTH_TetR"/>
</dbReference>
<dbReference type="Gene3D" id="1.10.357.10">
    <property type="entry name" value="Tetracycline Repressor, domain 2"/>
    <property type="match status" value="1"/>
</dbReference>
<dbReference type="InterPro" id="IPR036271">
    <property type="entry name" value="Tet_transcr_reg_TetR-rel_C_sf"/>
</dbReference>
<dbReference type="OrthoDB" id="5422055at2"/>
<accession>A0A5K7ZE88</accession>
<dbReference type="EMBL" id="AP021875">
    <property type="protein sequence ID" value="BBO79130.1"/>
    <property type="molecule type" value="Genomic_DNA"/>
</dbReference>
<dbReference type="SUPFAM" id="SSF46689">
    <property type="entry name" value="Homeodomain-like"/>
    <property type="match status" value="1"/>
</dbReference>
<reference evidence="6 7" key="1">
    <citation type="submission" date="2019-11" db="EMBL/GenBank/DDBJ databases">
        <title>Comparative genomics of hydrocarbon-degrading Desulfosarcina strains.</title>
        <authorList>
            <person name="Watanabe M."/>
            <person name="Kojima H."/>
            <person name="Fukui M."/>
        </authorList>
    </citation>
    <scope>NUCLEOTIDE SEQUENCE [LARGE SCALE GENOMIC DNA]</scope>
    <source>
        <strain evidence="6 7">PP31</strain>
    </source>
</reference>
<dbReference type="PANTHER" id="PTHR30055:SF234">
    <property type="entry name" value="HTH-TYPE TRANSCRIPTIONAL REGULATOR BETI"/>
    <property type="match status" value="1"/>
</dbReference>
<evidence type="ECO:0000256" key="3">
    <source>
        <dbReference type="ARBA" id="ARBA00023163"/>
    </source>
</evidence>
<dbReference type="InterPro" id="IPR009057">
    <property type="entry name" value="Homeodomain-like_sf"/>
</dbReference>
<dbReference type="InterPro" id="IPR050109">
    <property type="entry name" value="HTH-type_TetR-like_transc_reg"/>
</dbReference>
<sequence length="190" mass="20988">MKATQKKILAAAIAVFSRKGFHQATMDEIAGAAGVAKGTLYYNYDSKSALFSAAITDGIDEMIATVRAAMTSDLPFHQHLRKLVELNINLYLKHSDLTRIVFNELTSGMDPGVLAEIEQARRRYVAFMADQLRIGRDQGYLQPVDLDLAAVGLVGLVENLCAHHLKNPRQAPQEKIVETLYTLLSRGLCE</sequence>
<proteinExistence type="predicted"/>
<dbReference type="GO" id="GO:0000976">
    <property type="term" value="F:transcription cis-regulatory region binding"/>
    <property type="evidence" value="ECO:0007669"/>
    <property type="project" value="TreeGrafter"/>
</dbReference>
<feature type="DNA-binding region" description="H-T-H motif" evidence="4">
    <location>
        <begin position="25"/>
        <end position="44"/>
    </location>
</feature>
<keyword evidence="2 4" id="KW-0238">DNA-binding</keyword>
<dbReference type="PROSITE" id="PS50977">
    <property type="entry name" value="HTH_TETR_2"/>
    <property type="match status" value="1"/>
</dbReference>